<dbReference type="AlphaFoldDB" id="A0A507FJ64"/>
<gene>
    <name evidence="9" type="ORF">CcCBS67573_g02306</name>
</gene>
<keyword evidence="5" id="KW-0653">Protein transport</keyword>
<name>A0A507FJ64_9FUNG</name>
<dbReference type="GO" id="GO:0006890">
    <property type="term" value="P:retrograde vesicle-mediated transport, Golgi to endoplasmic reticulum"/>
    <property type="evidence" value="ECO:0007669"/>
    <property type="project" value="TreeGrafter"/>
</dbReference>
<evidence type="ECO:0000313" key="9">
    <source>
        <dbReference type="EMBL" id="TPX76439.1"/>
    </source>
</evidence>
<evidence type="ECO:0000256" key="2">
    <source>
        <dbReference type="ARBA" id="ARBA00005831"/>
    </source>
</evidence>
<protein>
    <recommendedName>
        <fullName evidence="3">Conserved oligomeric Golgi complex subunit 7</fullName>
    </recommendedName>
    <alternativeName>
        <fullName evidence="8">Component of oligomeric Golgi complex 7</fullName>
    </alternativeName>
</protein>
<accession>A0A507FJ64</accession>
<dbReference type="Proteomes" id="UP000320333">
    <property type="component" value="Unassembled WGS sequence"/>
</dbReference>
<dbReference type="GO" id="GO:0000139">
    <property type="term" value="C:Golgi membrane"/>
    <property type="evidence" value="ECO:0007669"/>
    <property type="project" value="UniProtKB-SubCell"/>
</dbReference>
<dbReference type="GO" id="GO:0007030">
    <property type="term" value="P:Golgi organization"/>
    <property type="evidence" value="ECO:0007669"/>
    <property type="project" value="TreeGrafter"/>
</dbReference>
<dbReference type="STRING" id="246404.A0A507FJ64"/>
<comment type="similarity">
    <text evidence="2">Belongs to the COG7 family.</text>
</comment>
<evidence type="ECO:0000256" key="5">
    <source>
        <dbReference type="ARBA" id="ARBA00022927"/>
    </source>
</evidence>
<dbReference type="Pfam" id="PF10191">
    <property type="entry name" value="COG7"/>
    <property type="match status" value="1"/>
</dbReference>
<evidence type="ECO:0000256" key="4">
    <source>
        <dbReference type="ARBA" id="ARBA00022448"/>
    </source>
</evidence>
<dbReference type="GO" id="GO:0017119">
    <property type="term" value="C:Golgi transport complex"/>
    <property type="evidence" value="ECO:0007669"/>
    <property type="project" value="InterPro"/>
</dbReference>
<dbReference type="PANTHER" id="PTHR21443:SF0">
    <property type="entry name" value="CONSERVED OLIGOMERIC GOLGI COMPLEX SUBUNIT 7"/>
    <property type="match status" value="1"/>
</dbReference>
<evidence type="ECO:0000313" key="10">
    <source>
        <dbReference type="Proteomes" id="UP000320333"/>
    </source>
</evidence>
<dbReference type="InterPro" id="IPR019335">
    <property type="entry name" value="COG7"/>
</dbReference>
<evidence type="ECO:0000256" key="7">
    <source>
        <dbReference type="ARBA" id="ARBA00023136"/>
    </source>
</evidence>
<dbReference type="EMBL" id="QEAP01000047">
    <property type="protein sequence ID" value="TPX76439.1"/>
    <property type="molecule type" value="Genomic_DNA"/>
</dbReference>
<comment type="caution">
    <text evidence="9">The sequence shown here is derived from an EMBL/GenBank/DDBJ whole genome shotgun (WGS) entry which is preliminary data.</text>
</comment>
<keyword evidence="4" id="KW-0813">Transport</keyword>
<evidence type="ECO:0000256" key="1">
    <source>
        <dbReference type="ARBA" id="ARBA00004395"/>
    </source>
</evidence>
<dbReference type="OrthoDB" id="249612at2759"/>
<dbReference type="PANTHER" id="PTHR21443">
    <property type="entry name" value="CONSERVED OLIGOMERIC GOLGI COMPLEX COMPONENT 7"/>
    <property type="match status" value="1"/>
</dbReference>
<evidence type="ECO:0000256" key="3">
    <source>
        <dbReference type="ARBA" id="ARBA00020984"/>
    </source>
</evidence>
<proteinExistence type="inferred from homology"/>
<keyword evidence="7" id="KW-0472">Membrane</keyword>
<organism evidence="9 10">
    <name type="scientific">Chytriomyces confervae</name>
    <dbReference type="NCBI Taxonomy" id="246404"/>
    <lineage>
        <taxon>Eukaryota</taxon>
        <taxon>Fungi</taxon>
        <taxon>Fungi incertae sedis</taxon>
        <taxon>Chytridiomycota</taxon>
        <taxon>Chytridiomycota incertae sedis</taxon>
        <taxon>Chytridiomycetes</taxon>
        <taxon>Chytridiales</taxon>
        <taxon>Chytriomycetaceae</taxon>
        <taxon>Chytriomyces</taxon>
    </lineage>
</organism>
<evidence type="ECO:0000256" key="6">
    <source>
        <dbReference type="ARBA" id="ARBA00023034"/>
    </source>
</evidence>
<keyword evidence="10" id="KW-1185">Reference proteome</keyword>
<evidence type="ECO:0000256" key="8">
    <source>
        <dbReference type="ARBA" id="ARBA00031345"/>
    </source>
</evidence>
<comment type="subcellular location">
    <subcellularLocation>
        <location evidence="1">Golgi apparatus membrane</location>
        <topology evidence="1">Peripheral membrane protein</topology>
    </subcellularLocation>
</comment>
<sequence>MNAKAWANAQLASGSNAQAHVTAMQLRCADASKSVAAACEDAVRNIPRWRNDLTLIARNIAETRDAINALATLGSASNTAFDSLLMLDMIRSRMEAARNALQEAENWNSLTSELDEIFANSDFTKAGSRLAEASRSLALLQGTPDYEEKRSLLFTLQNQLESAVVNDLVLALKVHDLDRVKRLRIVFEHIQRSNEFSACFYKTVKAPLLKKWLELNQDLAKANSSSVGKQAVPFTNIWKQFLNETLNSYRSEVRWIEEIFPNVVQTFMKLIQQTFNSLKPSLRFSLDSLKTVHNEDLILIVASAFSATVEWCIHVECYLLPMLLSKKEAASVVKKPSAMQLTGVNTTATLPQATTVPAATAPTRADVLAWSSIILEPFVPYQETYSALETAHLLASVSSHFVSQRRKPNTNSSERMLSSTLDAILETVLPQVLRAAEGAIHRGIEFTGGVTGASGSVKAVDAFLEATLNRLSGVLGLVTAIAGGRDEVPLGNVVQFEGNKATDVVEDNEDDAIEFVGEVSGASGAMRGDGREWVAFEFGLRVLAVLKTVTESFEGLQDVILDLLREANAERIAGNNTVTDFLDHGKYQPEDHASSTSVFNCISAIKLTQASSLNDGELHIFYSDLDTLKDSSAPLATAQEPIPTSLASTKLLSKTFKTLNNLVQRTQKCLFTLISAPVYSNTAGVSQQASWNNTQAAMPRFSSSPSAYITRVGEALLTLPQRFDMHVMSGSGGATAEIGFGIHAIPHLLAADFEGVAEDGFELEDIVHLWITAVARGAMRTVVDTVFGIEKLRGQGVLQVACDLEYLMKVVEAMDVDVLQDVSEIVELCQGGEEELKAAVAQGRDGGVAVKVAKMRGISV</sequence>
<keyword evidence="6" id="KW-0333">Golgi apparatus</keyword>
<reference evidence="9 10" key="1">
    <citation type="journal article" date="2019" name="Sci. Rep.">
        <title>Comparative genomics of chytrid fungi reveal insights into the obligate biotrophic and pathogenic lifestyle of Synchytrium endobioticum.</title>
        <authorList>
            <person name="van de Vossenberg B.T.L.H."/>
            <person name="Warris S."/>
            <person name="Nguyen H.D.T."/>
            <person name="van Gent-Pelzer M.P.E."/>
            <person name="Joly D.L."/>
            <person name="van de Geest H.C."/>
            <person name="Bonants P.J.M."/>
            <person name="Smith D.S."/>
            <person name="Levesque C.A."/>
            <person name="van der Lee T.A.J."/>
        </authorList>
    </citation>
    <scope>NUCLEOTIDE SEQUENCE [LARGE SCALE GENOMIC DNA]</scope>
    <source>
        <strain evidence="9 10">CBS 675.73</strain>
    </source>
</reference>
<dbReference type="GO" id="GO:0006886">
    <property type="term" value="P:intracellular protein transport"/>
    <property type="evidence" value="ECO:0007669"/>
    <property type="project" value="InterPro"/>
</dbReference>